<dbReference type="InterPro" id="IPR002716">
    <property type="entry name" value="PIN_dom"/>
</dbReference>
<evidence type="ECO:0000259" key="7">
    <source>
        <dbReference type="Pfam" id="PF01850"/>
    </source>
</evidence>
<keyword evidence="2 6" id="KW-0540">Nuclease</keyword>
<dbReference type="AlphaFoldDB" id="A6DJA2"/>
<keyword evidence="9" id="KW-1185">Reference proteome</keyword>
<evidence type="ECO:0000313" key="9">
    <source>
        <dbReference type="Proteomes" id="UP000004947"/>
    </source>
</evidence>
<dbReference type="OrthoDB" id="9811788at2"/>
<comment type="cofactor">
    <cofactor evidence="6">
        <name>Mg(2+)</name>
        <dbReference type="ChEBI" id="CHEBI:18420"/>
    </cofactor>
</comment>
<dbReference type="STRING" id="313628.LNTAR_11496"/>
<keyword evidence="6" id="KW-0800">Toxin</keyword>
<name>A6DJA2_9BACT</name>
<gene>
    <name evidence="6" type="primary">vapC</name>
    <name evidence="8" type="ORF">LNTAR_11496</name>
</gene>
<dbReference type="InterPro" id="IPR051749">
    <property type="entry name" value="PINc/VapC_TA_RNase"/>
</dbReference>
<keyword evidence="1 6" id="KW-1277">Toxin-antitoxin system</keyword>
<dbReference type="GO" id="GO:0004540">
    <property type="term" value="F:RNA nuclease activity"/>
    <property type="evidence" value="ECO:0007669"/>
    <property type="project" value="InterPro"/>
</dbReference>
<evidence type="ECO:0000256" key="3">
    <source>
        <dbReference type="ARBA" id="ARBA00022723"/>
    </source>
</evidence>
<dbReference type="GO" id="GO:0000287">
    <property type="term" value="F:magnesium ion binding"/>
    <property type="evidence" value="ECO:0007669"/>
    <property type="project" value="UniProtKB-UniRule"/>
</dbReference>
<evidence type="ECO:0000256" key="5">
    <source>
        <dbReference type="ARBA" id="ARBA00022842"/>
    </source>
</evidence>
<comment type="caution">
    <text evidence="8">The sequence shown here is derived from an EMBL/GenBank/DDBJ whole genome shotgun (WGS) entry which is preliminary data.</text>
</comment>
<reference evidence="8 9" key="1">
    <citation type="journal article" date="2010" name="J. Bacteriol.">
        <title>Genome sequence of Lentisphaera araneosa HTCC2155T, the type species of the order Lentisphaerales in the phylum Lentisphaerae.</title>
        <authorList>
            <person name="Thrash J.C."/>
            <person name="Cho J.C."/>
            <person name="Vergin K.L."/>
            <person name="Morris R.M."/>
            <person name="Giovannoni S.J."/>
        </authorList>
    </citation>
    <scope>NUCLEOTIDE SEQUENCE [LARGE SCALE GENOMIC DNA]</scope>
    <source>
        <strain evidence="8 9">HTCC2155</strain>
    </source>
</reference>
<keyword evidence="3 6" id="KW-0479">Metal-binding</keyword>
<dbReference type="PANTHER" id="PTHR42740:SF1">
    <property type="entry name" value="RIBONUCLEASE VAPC3"/>
    <property type="match status" value="1"/>
</dbReference>
<dbReference type="PANTHER" id="PTHR42740">
    <property type="entry name" value="RIBONUCLEASE VAPC3"/>
    <property type="match status" value="1"/>
</dbReference>
<dbReference type="EMBL" id="ABCK01000005">
    <property type="protein sequence ID" value="EDM28538.1"/>
    <property type="molecule type" value="Genomic_DNA"/>
</dbReference>
<evidence type="ECO:0000256" key="6">
    <source>
        <dbReference type="HAMAP-Rule" id="MF_00265"/>
    </source>
</evidence>
<dbReference type="InterPro" id="IPR029060">
    <property type="entry name" value="PIN-like_dom_sf"/>
</dbReference>
<feature type="domain" description="PIN" evidence="7">
    <location>
        <begin position="2"/>
        <end position="120"/>
    </location>
</feature>
<protein>
    <recommendedName>
        <fullName evidence="6">Ribonuclease VapC</fullName>
        <shortName evidence="6">RNase VapC</shortName>
        <ecNumber evidence="6">3.1.-.-</ecNumber>
    </recommendedName>
    <alternativeName>
        <fullName evidence="6">Toxin VapC</fullName>
    </alternativeName>
</protein>
<comment type="function">
    <text evidence="6">Toxic component of a toxin-antitoxin (TA) system. An RNase.</text>
</comment>
<comment type="similarity">
    <text evidence="6">Belongs to the PINc/VapC protein family.</text>
</comment>
<keyword evidence="4 6" id="KW-0378">Hydrolase</keyword>
<dbReference type="InterPro" id="IPR022907">
    <property type="entry name" value="VapC_family"/>
</dbReference>
<dbReference type="Gene3D" id="3.40.50.1010">
    <property type="entry name" value="5'-nuclease"/>
    <property type="match status" value="1"/>
</dbReference>
<dbReference type="GO" id="GO:0016787">
    <property type="term" value="F:hydrolase activity"/>
    <property type="evidence" value="ECO:0007669"/>
    <property type="project" value="UniProtKB-KW"/>
</dbReference>
<accession>A6DJA2</accession>
<dbReference type="HAMAP" id="MF_00265">
    <property type="entry name" value="VapC_Nob1"/>
    <property type="match status" value="1"/>
</dbReference>
<feature type="binding site" evidence="6">
    <location>
        <position position="96"/>
    </location>
    <ligand>
        <name>Mg(2+)</name>
        <dbReference type="ChEBI" id="CHEBI:18420"/>
    </ligand>
</feature>
<dbReference type="SUPFAM" id="SSF88723">
    <property type="entry name" value="PIN domain-like"/>
    <property type="match status" value="1"/>
</dbReference>
<evidence type="ECO:0000256" key="2">
    <source>
        <dbReference type="ARBA" id="ARBA00022722"/>
    </source>
</evidence>
<dbReference type="RefSeq" id="WP_007277974.1">
    <property type="nucleotide sequence ID" value="NZ_ABCK01000005.1"/>
</dbReference>
<evidence type="ECO:0000313" key="8">
    <source>
        <dbReference type="EMBL" id="EDM28538.1"/>
    </source>
</evidence>
<proteinExistence type="inferred from homology"/>
<evidence type="ECO:0000256" key="4">
    <source>
        <dbReference type="ARBA" id="ARBA00022801"/>
    </source>
</evidence>
<evidence type="ECO:0000256" key="1">
    <source>
        <dbReference type="ARBA" id="ARBA00022649"/>
    </source>
</evidence>
<dbReference type="Pfam" id="PF01850">
    <property type="entry name" value="PIN"/>
    <property type="match status" value="1"/>
</dbReference>
<dbReference type="Proteomes" id="UP000004947">
    <property type="component" value="Unassembled WGS sequence"/>
</dbReference>
<dbReference type="EC" id="3.1.-.-" evidence="6"/>
<organism evidence="8 9">
    <name type="scientific">Lentisphaera araneosa HTCC2155</name>
    <dbReference type="NCBI Taxonomy" id="313628"/>
    <lineage>
        <taxon>Bacteria</taxon>
        <taxon>Pseudomonadati</taxon>
        <taxon>Lentisphaerota</taxon>
        <taxon>Lentisphaeria</taxon>
        <taxon>Lentisphaerales</taxon>
        <taxon>Lentisphaeraceae</taxon>
        <taxon>Lentisphaera</taxon>
    </lineage>
</organism>
<keyword evidence="5 6" id="KW-0460">Magnesium</keyword>
<dbReference type="GO" id="GO:0090729">
    <property type="term" value="F:toxin activity"/>
    <property type="evidence" value="ECO:0007669"/>
    <property type="project" value="UniProtKB-KW"/>
</dbReference>
<dbReference type="eggNOG" id="COG1487">
    <property type="taxonomic scope" value="Bacteria"/>
</dbReference>
<sequence>MVLVDTSVWIDFFNSQENEKVSQLKEAISNNEDIAICGVILTEVLQGIKNKKEYELVKEIFESLSYLEMNKIIFTDAANIYRNLRKAGITIRKPVDCMIASVAMNYKIALIHNDKDFDPIEEKLNLIQY</sequence>
<dbReference type="CDD" id="cd18763">
    <property type="entry name" value="PIN_MtVapC3-like"/>
    <property type="match status" value="1"/>
</dbReference>
<feature type="binding site" evidence="6">
    <location>
        <position position="5"/>
    </location>
    <ligand>
        <name>Mg(2+)</name>
        <dbReference type="ChEBI" id="CHEBI:18420"/>
    </ligand>
</feature>